<evidence type="ECO:0000256" key="8">
    <source>
        <dbReference type="ARBA" id="ARBA00022679"/>
    </source>
</evidence>
<dbReference type="SUPFAM" id="SSF53448">
    <property type="entry name" value="Nucleotide-diphospho-sugar transferases"/>
    <property type="match status" value="1"/>
</dbReference>
<evidence type="ECO:0000313" key="15">
    <source>
        <dbReference type="EMBL" id="RYB02564.1"/>
    </source>
</evidence>
<evidence type="ECO:0000313" key="16">
    <source>
        <dbReference type="Proteomes" id="UP000289411"/>
    </source>
</evidence>
<dbReference type="InterPro" id="IPR001173">
    <property type="entry name" value="Glyco_trans_2-like"/>
</dbReference>
<evidence type="ECO:0000256" key="6">
    <source>
        <dbReference type="ARBA" id="ARBA00022519"/>
    </source>
</evidence>
<evidence type="ECO:0000256" key="10">
    <source>
        <dbReference type="ARBA" id="ARBA00022989"/>
    </source>
</evidence>
<comment type="subcellular location">
    <subcellularLocation>
        <location evidence="1">Cell inner membrane</location>
        <topology evidence="1">Multi-pass membrane protein</topology>
    </subcellularLocation>
</comment>
<organism evidence="15 16">
    <name type="scientific">Lichenibacterium ramalinae</name>
    <dbReference type="NCBI Taxonomy" id="2316527"/>
    <lineage>
        <taxon>Bacteria</taxon>
        <taxon>Pseudomonadati</taxon>
        <taxon>Pseudomonadota</taxon>
        <taxon>Alphaproteobacteria</taxon>
        <taxon>Hyphomicrobiales</taxon>
        <taxon>Lichenihabitantaceae</taxon>
        <taxon>Lichenibacterium</taxon>
    </lineage>
</organism>
<keyword evidence="10 13" id="KW-1133">Transmembrane helix</keyword>
<evidence type="ECO:0000256" key="9">
    <source>
        <dbReference type="ARBA" id="ARBA00022692"/>
    </source>
</evidence>
<feature type="transmembrane region" description="Helical" evidence="13">
    <location>
        <begin position="554"/>
        <end position="574"/>
    </location>
</feature>
<dbReference type="OrthoDB" id="9775281at2"/>
<dbReference type="EMBL" id="QYBC01000019">
    <property type="protein sequence ID" value="RYB02564.1"/>
    <property type="molecule type" value="Genomic_DNA"/>
</dbReference>
<keyword evidence="8 15" id="KW-0808">Transferase</keyword>
<keyword evidence="7" id="KW-0328">Glycosyltransferase</keyword>
<evidence type="ECO:0000256" key="13">
    <source>
        <dbReference type="SAM" id="Phobius"/>
    </source>
</evidence>
<proteinExistence type="inferred from homology"/>
<evidence type="ECO:0000256" key="12">
    <source>
        <dbReference type="SAM" id="MobiDB-lite"/>
    </source>
</evidence>
<reference evidence="15 16" key="2">
    <citation type="submission" date="2019-02" db="EMBL/GenBank/DDBJ databases">
        <title>'Lichenibacterium ramalinii' gen. nov. sp. nov., 'Lichenibacterium minor' gen. nov. sp. nov.</title>
        <authorList>
            <person name="Pankratov T."/>
        </authorList>
    </citation>
    <scope>NUCLEOTIDE SEQUENCE [LARGE SCALE GENOMIC DNA]</scope>
    <source>
        <strain evidence="15 16">RmlP001</strain>
    </source>
</reference>
<keyword evidence="11 13" id="KW-0472">Membrane</keyword>
<dbReference type="PANTHER" id="PTHR43867">
    <property type="entry name" value="CELLULOSE SYNTHASE CATALYTIC SUBUNIT A [UDP-FORMING]"/>
    <property type="match status" value="1"/>
</dbReference>
<feature type="transmembrane region" description="Helical" evidence="13">
    <location>
        <begin position="449"/>
        <end position="474"/>
    </location>
</feature>
<evidence type="ECO:0000256" key="11">
    <source>
        <dbReference type="ARBA" id="ARBA00023136"/>
    </source>
</evidence>
<evidence type="ECO:0000256" key="2">
    <source>
        <dbReference type="ARBA" id="ARBA00005001"/>
    </source>
</evidence>
<dbReference type="GO" id="GO:0016758">
    <property type="term" value="F:hexosyltransferase activity"/>
    <property type="evidence" value="ECO:0007669"/>
    <property type="project" value="TreeGrafter"/>
</dbReference>
<evidence type="ECO:0000256" key="7">
    <source>
        <dbReference type="ARBA" id="ARBA00022676"/>
    </source>
</evidence>
<dbReference type="Proteomes" id="UP000289411">
    <property type="component" value="Unassembled WGS sequence"/>
</dbReference>
<evidence type="ECO:0000256" key="5">
    <source>
        <dbReference type="ARBA" id="ARBA00022475"/>
    </source>
</evidence>
<sequence length="700" mass="75778">MGRVPQAKGDPRRSALVHGECAPARARERFQPIRSWSRRIGAACLCGWLRRCSAPGLLHSVIRLLYGSTMRNPLNAGSPSPSLSLPLVPDLGTRRLLAVLPSALLAVSLFGSAVAVLARAPRPLIDWAMLVPFALVMMWECFIVWQLVLGFAVWLRGTEGLTPLERRAAALDPIPTGRSRTALLMPIYEEEPEAVFDRVRIMLRSLARLGPCDDVDLHILSDTRDDATAAAEARLWDALDAEAPGRTAYRRRAVNAGRKAGNIGEFLDRRGQDYDHAVVLDADSLMSGAAIRRLIRLMEEHPRIGLIQTVSYATGRDTLFARIQQFAVRLYAPLSLRGLEFWQGPEGSYWGHNAIFRVAPFHQHCRLPVLSGRPPFGGEILCHDVVEAALLARAGWETHLLPEFEGTWEEMPTNALDLLAREQRWCQGNLQHIGVVGLPGLKAASRTHLALGIGGYLVAPLWCGFLALGALRVLAMPEGQGYGVLAYGLTEPGFAGALLFALSAALILLPRVLNLARALGDGEVRRGFGGTFRLLCGAVLEQALWLLLGPMLLWVTAGFVTRAFAGGAVGWASQSRDERHVPVLDAVRRHALQVALGCAFALAAARGGGWLAAWLAPTALGLVVSPLLTALSSRRDLGQLSRRWGLFLTVDDVTPAPEILEFRDASAARLREGRGGGGTVPAPAPAAQPARPVQPTQNVP</sequence>
<dbReference type="PANTHER" id="PTHR43867:SF5">
    <property type="entry name" value="GLUCANS BIOSYNTHESIS GLUCOSYLTRANSFERASE H"/>
    <property type="match status" value="1"/>
</dbReference>
<keyword evidence="16" id="KW-1185">Reference proteome</keyword>
<reference evidence="15 16" key="1">
    <citation type="submission" date="2018-09" db="EMBL/GenBank/DDBJ databases">
        <authorList>
            <person name="Grouzdev D.S."/>
            <person name="Krutkina M.S."/>
        </authorList>
    </citation>
    <scope>NUCLEOTIDE SEQUENCE [LARGE SCALE GENOMIC DNA]</scope>
    <source>
        <strain evidence="15 16">RmlP001</strain>
    </source>
</reference>
<feature type="transmembrane region" description="Helical" evidence="13">
    <location>
        <begin position="611"/>
        <end position="633"/>
    </location>
</feature>
<keyword evidence="9 13" id="KW-0812">Transmembrane</keyword>
<comment type="similarity">
    <text evidence="3">Belongs to the glycosyltransferase 2 family. OpgH subfamily.</text>
</comment>
<feature type="transmembrane region" description="Helical" evidence="13">
    <location>
        <begin position="130"/>
        <end position="155"/>
    </location>
</feature>
<keyword evidence="6" id="KW-0997">Cell inner membrane</keyword>
<comment type="pathway">
    <text evidence="2">Glycan metabolism; osmoregulated periplasmic glucan (OPG) biosynthesis.</text>
</comment>
<dbReference type="AlphaFoldDB" id="A0A4Q2R7X8"/>
<name>A0A4Q2R7X8_9HYPH</name>
<feature type="transmembrane region" description="Helical" evidence="13">
    <location>
        <begin position="494"/>
        <end position="516"/>
    </location>
</feature>
<protein>
    <recommendedName>
        <fullName evidence="4">Glucans biosynthesis glucosyltransferase H</fullName>
    </recommendedName>
</protein>
<evidence type="ECO:0000259" key="14">
    <source>
        <dbReference type="Pfam" id="PF13632"/>
    </source>
</evidence>
<feature type="transmembrane region" description="Helical" evidence="13">
    <location>
        <begin position="96"/>
        <end position="118"/>
    </location>
</feature>
<comment type="caution">
    <text evidence="15">The sequence shown here is derived from an EMBL/GenBank/DDBJ whole genome shotgun (WGS) entry which is preliminary data.</text>
</comment>
<keyword evidence="5" id="KW-1003">Cell membrane</keyword>
<gene>
    <name evidence="15" type="primary">mdoH</name>
    <name evidence="15" type="ORF">D3272_20630</name>
</gene>
<feature type="compositionally biased region" description="Low complexity" evidence="12">
    <location>
        <begin position="685"/>
        <end position="700"/>
    </location>
</feature>
<evidence type="ECO:0000256" key="3">
    <source>
        <dbReference type="ARBA" id="ARBA00009337"/>
    </source>
</evidence>
<evidence type="ECO:0000256" key="4">
    <source>
        <dbReference type="ARBA" id="ARBA00020585"/>
    </source>
</evidence>
<dbReference type="InterPro" id="IPR050321">
    <property type="entry name" value="Glycosyltr_2/OpgH_subfam"/>
</dbReference>
<dbReference type="Pfam" id="PF13632">
    <property type="entry name" value="Glyco_trans_2_3"/>
    <property type="match status" value="1"/>
</dbReference>
<feature type="region of interest" description="Disordered" evidence="12">
    <location>
        <begin position="671"/>
        <end position="700"/>
    </location>
</feature>
<dbReference type="InterPro" id="IPR029044">
    <property type="entry name" value="Nucleotide-diphossugar_trans"/>
</dbReference>
<dbReference type="NCBIfam" id="NF003962">
    <property type="entry name" value="PRK05454.2-5"/>
    <property type="match status" value="1"/>
</dbReference>
<evidence type="ECO:0000256" key="1">
    <source>
        <dbReference type="ARBA" id="ARBA00004429"/>
    </source>
</evidence>
<dbReference type="NCBIfam" id="NF003961">
    <property type="entry name" value="PRK05454.2-4"/>
    <property type="match status" value="1"/>
</dbReference>
<accession>A0A4Q2R7X8</accession>
<dbReference type="GO" id="GO:0005886">
    <property type="term" value="C:plasma membrane"/>
    <property type="evidence" value="ECO:0007669"/>
    <property type="project" value="UniProtKB-SubCell"/>
</dbReference>
<dbReference type="Gene3D" id="3.90.550.10">
    <property type="entry name" value="Spore Coat Polysaccharide Biosynthesis Protein SpsA, Chain A"/>
    <property type="match status" value="1"/>
</dbReference>
<feature type="domain" description="Glycosyltransferase 2-like" evidence="14">
    <location>
        <begin position="278"/>
        <end position="468"/>
    </location>
</feature>
<dbReference type="NCBIfam" id="NF003958">
    <property type="entry name" value="PRK05454.2-1"/>
    <property type="match status" value="1"/>
</dbReference>